<reference evidence="1 2" key="1">
    <citation type="submission" date="2018-07" db="EMBL/GenBank/DDBJ databases">
        <title>Draft genome sequence of Ancylomarina sp. M1P.</title>
        <authorList>
            <person name="Yadav S."/>
            <person name="Villanueva L."/>
            <person name="Damste J.S.S."/>
        </authorList>
    </citation>
    <scope>NUCLEOTIDE SEQUENCE [LARGE SCALE GENOMIC DNA]</scope>
    <source>
        <strain evidence="1 2">M1P</strain>
    </source>
</reference>
<organism evidence="1 2">
    <name type="scientific">Ancylomarina euxinus</name>
    <dbReference type="NCBI Taxonomy" id="2283627"/>
    <lineage>
        <taxon>Bacteria</taxon>
        <taxon>Pseudomonadati</taxon>
        <taxon>Bacteroidota</taxon>
        <taxon>Bacteroidia</taxon>
        <taxon>Marinilabiliales</taxon>
        <taxon>Marinifilaceae</taxon>
        <taxon>Ancylomarina</taxon>
    </lineage>
</organism>
<dbReference type="OrthoDB" id="4380123at2"/>
<dbReference type="EMBL" id="QQWG01000026">
    <property type="protein sequence ID" value="RRG19115.1"/>
    <property type="molecule type" value="Genomic_DNA"/>
</dbReference>
<dbReference type="RefSeq" id="WP_125032067.1">
    <property type="nucleotide sequence ID" value="NZ_JAPXVP010000023.1"/>
</dbReference>
<evidence type="ECO:0008006" key="3">
    <source>
        <dbReference type="Google" id="ProtNLM"/>
    </source>
</evidence>
<evidence type="ECO:0000313" key="2">
    <source>
        <dbReference type="Proteomes" id="UP000285794"/>
    </source>
</evidence>
<gene>
    <name evidence="1" type="ORF">DWB61_16810</name>
</gene>
<dbReference type="AlphaFoldDB" id="A0A425XWU6"/>
<keyword evidence="2" id="KW-1185">Reference proteome</keyword>
<protein>
    <recommendedName>
        <fullName evidence="3">NRDE family protein</fullName>
    </recommendedName>
</protein>
<dbReference type="InterPro" id="IPR008551">
    <property type="entry name" value="TANGO2"/>
</dbReference>
<accession>A0A425XWU6</accession>
<dbReference type="Proteomes" id="UP000285794">
    <property type="component" value="Unassembled WGS sequence"/>
</dbReference>
<evidence type="ECO:0000313" key="1">
    <source>
        <dbReference type="EMBL" id="RRG19115.1"/>
    </source>
</evidence>
<proteinExistence type="predicted"/>
<dbReference type="Pfam" id="PF05742">
    <property type="entry name" value="TANGO2"/>
    <property type="match status" value="1"/>
</dbReference>
<sequence length="235" mass="27669">MCTLSYIPISDQDFILTTNRDEDPNRVAFSPQKYLHDGIELFYPKDSKAKGSWIISNCIDTCLCLLNGAFDKHQRQPYYRQSRGLILLDFFKFSGLNDFIENYQFEGIEAFTMIVVENKSAIQITELIWDEKKLHVRELLSNEAHFWSSTTLYTKEMKLEREQWFRHWLNNETQLNQDTIIRFHKTGGSGNMEYGLFMNRRNLVRTVSITQIIGSEQGHVLKYLNLSDEEVCKTR</sequence>
<comment type="caution">
    <text evidence="1">The sequence shown here is derived from an EMBL/GenBank/DDBJ whole genome shotgun (WGS) entry which is preliminary data.</text>
</comment>
<name>A0A425XWU6_9BACT</name>